<sequence>MEWITLTIDGRSVSVPKGTTVLQACRMNNIPIPTLCHDPELTATGSCRLCIVEIEGMRNLPPSCVTQATQGMVVRTRTEKVREARKTILELLVANHPLDCMTCQKMGSCDLAKYAYEYQVTGEAFSGGERRQLPIDDSNPFILRDPNKCILCGKCIRACEEVQGRSVLDFSYRGFNTQVGPAFNLPYAESECVFCGSCVSVCPVGALTEKEMVGQGRPWEVKKVQTTCPFCGTGCNFDLNVKDGKVIGVTSNPEAPVNGRALCVKGRFGMDMIHSPNRLTTPLIKKDGEFVEASWDEALSLVAEKLGEIKAQYGADSIAALSSARCTNEENYLMQKFMRAVIGTNNVDHCART</sequence>
<comment type="subcellular location">
    <subcellularLocation>
        <location evidence="2">Membrane</location>
    </subcellularLocation>
</comment>
<dbReference type="InterPro" id="IPR006963">
    <property type="entry name" value="Mopterin_OxRdtase_4Fe-4S_dom"/>
</dbReference>
<dbReference type="EMBL" id="LR746496">
    <property type="protein sequence ID" value="CAA7600723.1"/>
    <property type="molecule type" value="Genomic_DNA"/>
</dbReference>
<dbReference type="SMART" id="SM00926">
    <property type="entry name" value="Molybdop_Fe4S4"/>
    <property type="match status" value="1"/>
</dbReference>
<dbReference type="PROSITE" id="PS51085">
    <property type="entry name" value="2FE2S_FER_2"/>
    <property type="match status" value="1"/>
</dbReference>
<dbReference type="Proteomes" id="UP001071230">
    <property type="component" value="Unassembled WGS sequence"/>
</dbReference>
<dbReference type="InterPro" id="IPR050123">
    <property type="entry name" value="Prok_molybdopt-oxidoreductase"/>
</dbReference>
<dbReference type="Gene3D" id="3.40.50.740">
    <property type="match status" value="1"/>
</dbReference>
<proteinExistence type="inferred from homology"/>
<evidence type="ECO:0000256" key="11">
    <source>
        <dbReference type="ARBA" id="ARBA00023014"/>
    </source>
</evidence>
<dbReference type="FunFam" id="3.30.70.20:FF:000035">
    <property type="entry name" value="Iron hydrogenase 1"/>
    <property type="match status" value="1"/>
</dbReference>
<dbReference type="FunFam" id="3.10.20.740:FF:000004">
    <property type="entry name" value="NADH-quinone oxidoreductase"/>
    <property type="match status" value="1"/>
</dbReference>
<dbReference type="SMART" id="SM00929">
    <property type="entry name" value="NADH-G_4Fe-4S_3"/>
    <property type="match status" value="1"/>
</dbReference>
<dbReference type="SUPFAM" id="SSF54292">
    <property type="entry name" value="2Fe-2S ferredoxin-like"/>
    <property type="match status" value="1"/>
</dbReference>
<dbReference type="InterPro" id="IPR017900">
    <property type="entry name" value="4Fe4S_Fe_S_CS"/>
</dbReference>
<reference evidence="19" key="2">
    <citation type="submission" date="2020-01" db="EMBL/GenBank/DDBJ databases">
        <authorList>
            <person name="Hornung B."/>
        </authorList>
    </citation>
    <scope>NUCLEOTIDE SEQUENCE</scope>
    <source>
        <strain evidence="19">PacBioINE</strain>
    </source>
</reference>
<dbReference type="AlphaFoldDB" id="A0A8S0VWC8"/>
<dbReference type="PROSITE" id="PS00198">
    <property type="entry name" value="4FE4S_FER_1"/>
    <property type="match status" value="1"/>
</dbReference>
<dbReference type="GO" id="GO:0016020">
    <property type="term" value="C:membrane"/>
    <property type="evidence" value="ECO:0007669"/>
    <property type="project" value="UniProtKB-SubCell"/>
</dbReference>
<dbReference type="KEGG" id="aacx:DEACI_1376"/>
<evidence type="ECO:0000256" key="5">
    <source>
        <dbReference type="ARBA" id="ARBA00022714"/>
    </source>
</evidence>
<keyword evidence="9 19" id="KW-0560">Oxidoreductase</keyword>
<evidence type="ECO:0000259" key="17">
    <source>
        <dbReference type="PROSITE" id="PS51669"/>
    </source>
</evidence>
<dbReference type="PROSITE" id="PS51839">
    <property type="entry name" value="4FE4S_HC3"/>
    <property type="match status" value="1"/>
</dbReference>
<keyword evidence="10" id="KW-0408">Iron</keyword>
<dbReference type="Pfam" id="PF13510">
    <property type="entry name" value="Fer2_4"/>
    <property type="match status" value="1"/>
</dbReference>
<dbReference type="InterPro" id="IPR054351">
    <property type="entry name" value="NADH_UbQ_OxRdtase_ferredoxin"/>
</dbReference>
<comment type="cofactor">
    <cofactor evidence="1">
        <name>[4Fe-4S] cluster</name>
        <dbReference type="ChEBI" id="CHEBI:49883"/>
    </cofactor>
</comment>
<dbReference type="Pfam" id="PF22117">
    <property type="entry name" value="Fer4_Nqo3"/>
    <property type="match status" value="1"/>
</dbReference>
<dbReference type="GO" id="GO:0003954">
    <property type="term" value="F:NADH dehydrogenase activity"/>
    <property type="evidence" value="ECO:0007669"/>
    <property type="project" value="TreeGrafter"/>
</dbReference>
<dbReference type="PANTHER" id="PTHR43105:SF14">
    <property type="entry name" value="FORMATE DEHYDROGENASE H"/>
    <property type="match status" value="1"/>
</dbReference>
<evidence type="ECO:0000256" key="8">
    <source>
        <dbReference type="ARBA" id="ARBA00022967"/>
    </source>
</evidence>
<dbReference type="SUPFAM" id="SSF53706">
    <property type="entry name" value="Formate dehydrogenase/DMSO reductase, domains 1-3"/>
    <property type="match status" value="1"/>
</dbReference>
<protein>
    <submittedName>
        <fullName evidence="20">NADH-quinone oxidoreductase subunit G 2</fullName>
    </submittedName>
    <submittedName>
        <fullName evidence="19">Nitrate reductase</fullName>
        <ecNumber evidence="19 20">1.7.99.4</ecNumber>
    </submittedName>
</protein>
<dbReference type="PROSITE" id="PS51669">
    <property type="entry name" value="4FE4S_MOW_BIS_MGD"/>
    <property type="match status" value="1"/>
</dbReference>
<dbReference type="CDD" id="cd00207">
    <property type="entry name" value="fer2"/>
    <property type="match status" value="1"/>
</dbReference>
<evidence type="ECO:0000256" key="9">
    <source>
        <dbReference type="ARBA" id="ARBA00023002"/>
    </source>
</evidence>
<evidence type="ECO:0000256" key="1">
    <source>
        <dbReference type="ARBA" id="ARBA00001966"/>
    </source>
</evidence>
<feature type="domain" description="4Fe-4S ferredoxin-type" evidence="16">
    <location>
        <begin position="140"/>
        <end position="170"/>
    </location>
</feature>
<dbReference type="EC" id="1.7.99.4" evidence="19 20"/>
<dbReference type="Proteomes" id="UP000836597">
    <property type="component" value="Chromosome"/>
</dbReference>
<keyword evidence="8" id="KW-1278">Translocase</keyword>
<dbReference type="InterPro" id="IPR027467">
    <property type="entry name" value="MopterinOxRdtase_cofactor_BS"/>
</dbReference>
<dbReference type="EMBL" id="CDGJ01000017">
    <property type="protein sequence ID" value="CEJ06168.1"/>
    <property type="molecule type" value="Genomic_DNA"/>
</dbReference>
<feature type="domain" description="4Fe-4S Mo/W bis-MGD-type" evidence="17">
    <location>
        <begin position="221"/>
        <end position="277"/>
    </location>
</feature>
<dbReference type="InterPro" id="IPR001041">
    <property type="entry name" value="2Fe-2S_ferredoxin-type"/>
</dbReference>
<dbReference type="InterPro" id="IPR036010">
    <property type="entry name" value="2Fe-2S_ferredoxin-like_sf"/>
</dbReference>
<dbReference type="GO" id="GO:0046872">
    <property type="term" value="F:metal ion binding"/>
    <property type="evidence" value="ECO:0007669"/>
    <property type="project" value="UniProtKB-KW"/>
</dbReference>
<evidence type="ECO:0000256" key="14">
    <source>
        <dbReference type="ARBA" id="ARBA00034078"/>
    </source>
</evidence>
<accession>A0A8S0VWC8</accession>
<dbReference type="Pfam" id="PF04879">
    <property type="entry name" value="Molybdop_Fe4S4"/>
    <property type="match status" value="1"/>
</dbReference>
<keyword evidence="6" id="KW-0479">Metal-binding</keyword>
<dbReference type="PROSITE" id="PS00551">
    <property type="entry name" value="MOLYBDOPTERIN_PROK_1"/>
    <property type="match status" value="1"/>
</dbReference>
<feature type="domain" description="4Fe-4S His(Cys)3-ligated-type" evidence="18">
    <location>
        <begin position="80"/>
        <end position="119"/>
    </location>
</feature>
<evidence type="ECO:0000256" key="7">
    <source>
        <dbReference type="ARBA" id="ARBA00022737"/>
    </source>
</evidence>
<dbReference type="SUPFAM" id="SSF54862">
    <property type="entry name" value="4Fe-4S ferredoxins"/>
    <property type="match status" value="1"/>
</dbReference>
<feature type="domain" description="4Fe-4S ferredoxin-type" evidence="16">
    <location>
        <begin position="183"/>
        <end position="212"/>
    </location>
</feature>
<evidence type="ECO:0000256" key="3">
    <source>
        <dbReference type="ARBA" id="ARBA00005404"/>
    </source>
</evidence>
<gene>
    <name evidence="20" type="ORF">DEACI_0614</name>
    <name evidence="19" type="ORF">DEACI_1376</name>
</gene>
<dbReference type="InterPro" id="IPR017896">
    <property type="entry name" value="4Fe4S_Fe-S-bd"/>
</dbReference>
<comment type="similarity">
    <text evidence="3">Belongs to the complex I 75 kDa subunit family.</text>
</comment>
<comment type="cofactor">
    <cofactor evidence="14">
        <name>[2Fe-2S] cluster</name>
        <dbReference type="ChEBI" id="CHEBI:190135"/>
    </cofactor>
</comment>
<keyword evidence="5" id="KW-0001">2Fe-2S</keyword>
<evidence type="ECO:0000313" key="19">
    <source>
        <dbReference type="EMBL" id="CAA7600723.1"/>
    </source>
</evidence>
<evidence type="ECO:0000313" key="20">
    <source>
        <dbReference type="EMBL" id="CEJ06168.1"/>
    </source>
</evidence>
<evidence type="ECO:0000256" key="12">
    <source>
        <dbReference type="ARBA" id="ARBA00023027"/>
    </source>
</evidence>
<reference evidence="20" key="1">
    <citation type="submission" date="2014-11" db="EMBL/GenBank/DDBJ databases">
        <authorList>
            <person name="Hornung B.V."/>
        </authorList>
    </citation>
    <scope>NUCLEOTIDE SEQUENCE</scope>
    <source>
        <strain evidence="20">INE</strain>
    </source>
</reference>
<evidence type="ECO:0000256" key="4">
    <source>
        <dbReference type="ARBA" id="ARBA00022485"/>
    </source>
</evidence>
<organism evidence="19">
    <name type="scientific">Acididesulfobacillus acetoxydans</name>
    <dbReference type="NCBI Taxonomy" id="1561005"/>
    <lineage>
        <taxon>Bacteria</taxon>
        <taxon>Bacillati</taxon>
        <taxon>Bacillota</taxon>
        <taxon>Clostridia</taxon>
        <taxon>Eubacteriales</taxon>
        <taxon>Peptococcaceae</taxon>
        <taxon>Acididesulfobacillus</taxon>
    </lineage>
</organism>
<dbReference type="GO" id="GO:0051537">
    <property type="term" value="F:2 iron, 2 sulfur cluster binding"/>
    <property type="evidence" value="ECO:0007669"/>
    <property type="project" value="UniProtKB-KW"/>
</dbReference>
<keyword evidence="4" id="KW-0004">4Fe-4S</keyword>
<dbReference type="Pfam" id="PF00384">
    <property type="entry name" value="Molybdopterin"/>
    <property type="match status" value="1"/>
</dbReference>
<evidence type="ECO:0000259" key="18">
    <source>
        <dbReference type="PROSITE" id="PS51839"/>
    </source>
</evidence>
<dbReference type="Gene3D" id="3.10.20.740">
    <property type="match status" value="1"/>
</dbReference>
<keyword evidence="7" id="KW-0677">Repeat</keyword>
<evidence type="ECO:0000259" key="16">
    <source>
        <dbReference type="PROSITE" id="PS51379"/>
    </source>
</evidence>
<dbReference type="Gene3D" id="2.20.25.90">
    <property type="entry name" value="ADC-like domains"/>
    <property type="match status" value="1"/>
</dbReference>
<name>A0A8S0VWC8_9FIRM</name>
<evidence type="ECO:0000259" key="15">
    <source>
        <dbReference type="PROSITE" id="PS51085"/>
    </source>
</evidence>
<dbReference type="PROSITE" id="PS51379">
    <property type="entry name" value="4FE4S_FER_2"/>
    <property type="match status" value="2"/>
</dbReference>
<dbReference type="GO" id="GO:0051539">
    <property type="term" value="F:4 iron, 4 sulfur cluster binding"/>
    <property type="evidence" value="ECO:0007669"/>
    <property type="project" value="UniProtKB-KW"/>
</dbReference>
<dbReference type="InterPro" id="IPR019574">
    <property type="entry name" value="NADH_UbQ_OxRdtase_Gsu_4Fe4S-bd"/>
</dbReference>
<evidence type="ECO:0000256" key="13">
    <source>
        <dbReference type="ARBA" id="ARBA00023136"/>
    </source>
</evidence>
<evidence type="ECO:0000313" key="21">
    <source>
        <dbReference type="Proteomes" id="UP001071230"/>
    </source>
</evidence>
<keyword evidence="21" id="KW-1185">Reference proteome</keyword>
<evidence type="ECO:0000256" key="10">
    <source>
        <dbReference type="ARBA" id="ARBA00023004"/>
    </source>
</evidence>
<dbReference type="Gene3D" id="3.30.70.20">
    <property type="match status" value="1"/>
</dbReference>
<evidence type="ECO:0000256" key="6">
    <source>
        <dbReference type="ARBA" id="ARBA00022723"/>
    </source>
</evidence>
<evidence type="ECO:0000256" key="2">
    <source>
        <dbReference type="ARBA" id="ARBA00004370"/>
    </source>
</evidence>
<dbReference type="Pfam" id="PF10588">
    <property type="entry name" value="NADH-G_4Fe-4S_3"/>
    <property type="match status" value="1"/>
</dbReference>
<keyword evidence="12" id="KW-0520">NAD</keyword>
<dbReference type="GO" id="GO:0022904">
    <property type="term" value="P:respiratory electron transport chain"/>
    <property type="evidence" value="ECO:0007669"/>
    <property type="project" value="TreeGrafter"/>
</dbReference>
<keyword evidence="11" id="KW-0411">Iron-sulfur</keyword>
<dbReference type="PANTHER" id="PTHR43105">
    <property type="entry name" value="RESPIRATORY NITRATE REDUCTASE"/>
    <property type="match status" value="1"/>
</dbReference>
<feature type="domain" description="2Fe-2S ferredoxin-type" evidence="15">
    <location>
        <begin position="2"/>
        <end position="80"/>
    </location>
</feature>
<keyword evidence="13" id="KW-0472">Membrane</keyword>
<dbReference type="InterPro" id="IPR006656">
    <property type="entry name" value="Mopterin_OxRdtase"/>
</dbReference>